<gene>
    <name evidence="2" type="ORF">APE01nite_05380</name>
</gene>
<dbReference type="AlphaFoldDB" id="A0A4Y3TP15"/>
<dbReference type="Proteomes" id="UP000317730">
    <property type="component" value="Unassembled WGS sequence"/>
</dbReference>
<reference evidence="2 3" key="1">
    <citation type="submission" date="2019-06" db="EMBL/GenBank/DDBJ databases">
        <title>Whole genome shotgun sequence of Acetobacter peroxydans NBRC 13755.</title>
        <authorList>
            <person name="Hosoyama A."/>
            <person name="Uohara A."/>
            <person name="Ohji S."/>
            <person name="Ichikawa N."/>
        </authorList>
    </citation>
    <scope>NUCLEOTIDE SEQUENCE [LARGE SCALE GENOMIC DNA]</scope>
    <source>
        <strain evidence="2 3">NBRC 13755</strain>
    </source>
</reference>
<name>A0A4Y3TP15_9PROT</name>
<dbReference type="RefSeq" id="WP_242008858.1">
    <property type="nucleotide sequence ID" value="NZ_BAPL01000030.1"/>
</dbReference>
<evidence type="ECO:0000313" key="2">
    <source>
        <dbReference type="EMBL" id="GEB84741.1"/>
    </source>
</evidence>
<evidence type="ECO:0000313" key="3">
    <source>
        <dbReference type="Proteomes" id="UP000317730"/>
    </source>
</evidence>
<dbReference type="EMBL" id="BJMV01000002">
    <property type="protein sequence ID" value="GEB84741.1"/>
    <property type="molecule type" value="Genomic_DNA"/>
</dbReference>
<keyword evidence="1" id="KW-0812">Transmembrane</keyword>
<feature type="transmembrane region" description="Helical" evidence="1">
    <location>
        <begin position="39"/>
        <end position="56"/>
    </location>
</feature>
<accession>A0A4Y3TP15</accession>
<sequence>MTSPNTTPPTGPKWVKSLSSLLARAPRGPAGKRTLRQHALRRIALVLPLALLMIGLSKSGMMERLVDRYTFRPESWFDDTALIRHLRLVITHNGMTHDRPECLLFIVNGNDAPTATRMDVMEKHSESCPGPKGELPKLFTLQVNRMERTVLSDQNSPGQFHPIP</sequence>
<comment type="caution">
    <text evidence="2">The sequence shown here is derived from an EMBL/GenBank/DDBJ whole genome shotgun (WGS) entry which is preliminary data.</text>
</comment>
<evidence type="ECO:0000256" key="1">
    <source>
        <dbReference type="SAM" id="Phobius"/>
    </source>
</evidence>
<keyword evidence="1" id="KW-1133">Transmembrane helix</keyword>
<protein>
    <submittedName>
        <fullName evidence="2">Uncharacterized protein</fullName>
    </submittedName>
</protein>
<organism evidence="2 3">
    <name type="scientific">Acetobacter peroxydans</name>
    <dbReference type="NCBI Taxonomy" id="104098"/>
    <lineage>
        <taxon>Bacteria</taxon>
        <taxon>Pseudomonadati</taxon>
        <taxon>Pseudomonadota</taxon>
        <taxon>Alphaproteobacteria</taxon>
        <taxon>Acetobacterales</taxon>
        <taxon>Acetobacteraceae</taxon>
        <taxon>Acetobacter</taxon>
    </lineage>
</organism>
<proteinExistence type="predicted"/>
<keyword evidence="3" id="KW-1185">Reference proteome</keyword>
<keyword evidence="1" id="KW-0472">Membrane</keyword>